<evidence type="ECO:0000256" key="1">
    <source>
        <dbReference type="ARBA" id="ARBA00022714"/>
    </source>
</evidence>
<dbReference type="GO" id="GO:0051537">
    <property type="term" value="F:2 iron, 2 sulfur cluster binding"/>
    <property type="evidence" value="ECO:0007669"/>
    <property type="project" value="UniProtKB-KW"/>
</dbReference>
<dbReference type="GO" id="GO:0016491">
    <property type="term" value="F:oxidoreductase activity"/>
    <property type="evidence" value="ECO:0007669"/>
    <property type="project" value="UniProtKB-KW"/>
</dbReference>
<evidence type="ECO:0000256" key="4">
    <source>
        <dbReference type="ARBA" id="ARBA00023004"/>
    </source>
</evidence>
<sequence length="335" mass="37586">MMPLERSWYPIAWSSALKGKPIAAEVLGRHVVAFRDASGTARVMDDRCPHKGVKLSGGICTDKGIECPYHGWIFDGAGACVHMPSHAGSTVPPVRKIRSYVARESQGTVWFTFSPSPYQADPPDWHFPEKQSFRTILDMDCEYIRLMENLVDNPHAGYIHGGLLRGRPTTRVVSHVSETPTGVLANTMGEKARRSLIYRVFGGKEHDIFHTEEFIVPHTIRTVFSQPGGTHASSQFVCVPVSEQRTRVFYRITLDFPFARFFLPFFKLMVDRVLVQDKLMLEHEARQEWADPAFGKTACKADVAAIWTARAARAYAANGTGPQAPFRATETDYRL</sequence>
<accession>A0A2A4FBB6</accession>
<dbReference type="SUPFAM" id="SSF55961">
    <property type="entry name" value="Bet v1-like"/>
    <property type="match status" value="1"/>
</dbReference>
<feature type="domain" description="Rieske" evidence="6">
    <location>
        <begin position="8"/>
        <end position="111"/>
    </location>
</feature>
<dbReference type="PROSITE" id="PS51296">
    <property type="entry name" value="RIESKE"/>
    <property type="match status" value="1"/>
</dbReference>
<keyword evidence="1" id="KW-0001">2Fe-2S</keyword>
<dbReference type="Gene3D" id="2.102.10.10">
    <property type="entry name" value="Rieske [2Fe-2S] iron-sulphur domain"/>
    <property type="match status" value="1"/>
</dbReference>
<organism evidence="7 8">
    <name type="scientific">Burkholderia ubonensis subsp. mesacidophila</name>
    <dbReference type="NCBI Taxonomy" id="265293"/>
    <lineage>
        <taxon>Bacteria</taxon>
        <taxon>Pseudomonadati</taxon>
        <taxon>Pseudomonadota</taxon>
        <taxon>Betaproteobacteria</taxon>
        <taxon>Burkholderiales</taxon>
        <taxon>Burkholderiaceae</taxon>
        <taxon>Burkholderia</taxon>
        <taxon>Burkholderia cepacia complex</taxon>
    </lineage>
</organism>
<keyword evidence="2" id="KW-0479">Metal-binding</keyword>
<keyword evidence="4" id="KW-0408">Iron</keyword>
<evidence type="ECO:0000313" key="7">
    <source>
        <dbReference type="EMBL" id="PCE30661.1"/>
    </source>
</evidence>
<dbReference type="Pfam" id="PF00355">
    <property type="entry name" value="Rieske"/>
    <property type="match status" value="1"/>
</dbReference>
<dbReference type="InterPro" id="IPR044043">
    <property type="entry name" value="VanA_C_cat"/>
</dbReference>
<dbReference type="InterPro" id="IPR050584">
    <property type="entry name" value="Cholesterol_7-desaturase"/>
</dbReference>
<evidence type="ECO:0000259" key="6">
    <source>
        <dbReference type="PROSITE" id="PS51296"/>
    </source>
</evidence>
<name>A0A2A4FBB6_9BURK</name>
<evidence type="ECO:0000256" key="2">
    <source>
        <dbReference type="ARBA" id="ARBA00022723"/>
    </source>
</evidence>
<gene>
    <name evidence="7" type="ORF">BZL54_20030</name>
</gene>
<comment type="caution">
    <text evidence="7">The sequence shown here is derived from an EMBL/GenBank/DDBJ whole genome shotgun (WGS) entry which is preliminary data.</text>
</comment>
<dbReference type="GeneID" id="69006698"/>
<reference evidence="7 8" key="1">
    <citation type="submission" date="2017-01" db="EMBL/GenBank/DDBJ databases">
        <title>Whole-Genome Shotgun Sequencing of Two beta-Proteobacterial Species in Search of the Bulgecin Biosynthetic Cluster.</title>
        <authorList>
            <person name="Horsman M.E."/>
            <person name="Marous D.R."/>
            <person name="Li R."/>
            <person name="Oliver R.A."/>
            <person name="Byun B."/>
            <person name="Emrich S.J."/>
            <person name="Boggess B."/>
            <person name="Townsend C.A."/>
            <person name="Mobashery S."/>
        </authorList>
    </citation>
    <scope>NUCLEOTIDE SEQUENCE [LARGE SCALE GENOMIC DNA]</scope>
    <source>
        <strain evidence="7 8">ATCC 31433</strain>
    </source>
</reference>
<evidence type="ECO:0000256" key="3">
    <source>
        <dbReference type="ARBA" id="ARBA00023002"/>
    </source>
</evidence>
<evidence type="ECO:0000256" key="5">
    <source>
        <dbReference type="ARBA" id="ARBA00023014"/>
    </source>
</evidence>
<dbReference type="InterPro" id="IPR017941">
    <property type="entry name" value="Rieske_2Fe-2S"/>
</dbReference>
<keyword evidence="3" id="KW-0560">Oxidoreductase</keyword>
<dbReference type="SUPFAM" id="SSF50022">
    <property type="entry name" value="ISP domain"/>
    <property type="match status" value="1"/>
</dbReference>
<evidence type="ECO:0000313" key="8">
    <source>
        <dbReference type="Proteomes" id="UP000217994"/>
    </source>
</evidence>
<dbReference type="Pfam" id="PF19112">
    <property type="entry name" value="VanA_C"/>
    <property type="match status" value="1"/>
</dbReference>
<dbReference type="Proteomes" id="UP000217994">
    <property type="component" value="Unassembled WGS sequence"/>
</dbReference>
<protein>
    <recommendedName>
        <fullName evidence="6">Rieske domain-containing protein</fullName>
    </recommendedName>
</protein>
<dbReference type="AlphaFoldDB" id="A0A2A4FBB6"/>
<proteinExistence type="predicted"/>
<dbReference type="EMBL" id="MTZU01000058">
    <property type="protein sequence ID" value="PCE30661.1"/>
    <property type="molecule type" value="Genomic_DNA"/>
</dbReference>
<dbReference type="Gene3D" id="3.90.380.10">
    <property type="entry name" value="Naphthalene 1,2-dioxygenase Alpha Subunit, Chain A, domain 1"/>
    <property type="match status" value="1"/>
</dbReference>
<dbReference type="GO" id="GO:0046872">
    <property type="term" value="F:metal ion binding"/>
    <property type="evidence" value="ECO:0007669"/>
    <property type="project" value="UniProtKB-KW"/>
</dbReference>
<dbReference type="PANTHER" id="PTHR21266:SF60">
    <property type="entry name" value="3-KETOSTEROID-9-ALPHA-MONOOXYGENASE, OXYGENASE COMPONENT"/>
    <property type="match status" value="1"/>
</dbReference>
<dbReference type="InterPro" id="IPR036922">
    <property type="entry name" value="Rieske_2Fe-2S_sf"/>
</dbReference>
<dbReference type="PANTHER" id="PTHR21266">
    <property type="entry name" value="IRON-SULFUR DOMAIN CONTAINING PROTEIN"/>
    <property type="match status" value="1"/>
</dbReference>
<keyword evidence="5" id="KW-0411">Iron-sulfur</keyword>
<dbReference type="RefSeq" id="WP_084910468.1">
    <property type="nucleotide sequence ID" value="NZ_CP020739.1"/>
</dbReference>